<dbReference type="GO" id="GO:0046820">
    <property type="term" value="F:4-amino-4-deoxychorismate synthase activity"/>
    <property type="evidence" value="ECO:0007669"/>
    <property type="project" value="UniProtKB-EC"/>
</dbReference>
<dbReference type="NCBIfam" id="TIGR00553">
    <property type="entry name" value="pabB"/>
    <property type="match status" value="1"/>
</dbReference>
<dbReference type="Gene3D" id="3.60.120.10">
    <property type="entry name" value="Anthranilate synthase"/>
    <property type="match status" value="1"/>
</dbReference>
<feature type="domain" description="Chorismate-utilising enzyme C-terminal" evidence="3">
    <location>
        <begin position="220"/>
        <end position="477"/>
    </location>
</feature>
<evidence type="ECO:0000259" key="3">
    <source>
        <dbReference type="Pfam" id="PF00425"/>
    </source>
</evidence>
<reference evidence="6" key="1">
    <citation type="submission" date="2021-01" db="EMBL/GenBank/DDBJ databases">
        <title>Genome public.</title>
        <authorList>
            <person name="Liu C."/>
            <person name="Sun Q."/>
        </authorList>
    </citation>
    <scope>NUCLEOTIDE SEQUENCE [LARGE SCALE GENOMIC DNA]</scope>
    <source>
        <strain evidence="6">YIM B02556</strain>
    </source>
</reference>
<dbReference type="InterPro" id="IPR005802">
    <property type="entry name" value="ADC_synth_comp_1"/>
</dbReference>
<keyword evidence="6" id="KW-1185">Reference proteome</keyword>
<gene>
    <name evidence="5" type="primary">pabB</name>
    <name evidence="5" type="ORF">JHL17_35595</name>
</gene>
<evidence type="ECO:0000259" key="4">
    <source>
        <dbReference type="Pfam" id="PF04715"/>
    </source>
</evidence>
<evidence type="ECO:0000256" key="2">
    <source>
        <dbReference type="ARBA" id="ARBA00022679"/>
    </source>
</evidence>
<dbReference type="PANTHER" id="PTHR11236:SF50">
    <property type="entry name" value="AMINODEOXYCHORISMATE SYNTHASE COMPONENT 1"/>
    <property type="match status" value="1"/>
</dbReference>
<evidence type="ECO:0000256" key="1">
    <source>
        <dbReference type="ARBA" id="ARBA00013139"/>
    </source>
</evidence>
<protein>
    <recommendedName>
        <fullName evidence="1">aminodeoxychorismate synthase</fullName>
        <ecNumber evidence="1">2.6.1.85</ecNumber>
    </recommendedName>
</protein>
<dbReference type="SUPFAM" id="SSF56322">
    <property type="entry name" value="ADC synthase"/>
    <property type="match status" value="1"/>
</dbReference>
<dbReference type="EC" id="2.6.1.85" evidence="1"/>
<sequence length="494" mass="53200">MPQDGLVLDIPARDLPAGESAGDDCPLLIREIPYRDPVAAFAPWSGRPFATLLHSAAEAGGRGRWSIVAVDPFRTVEARCGSVTVDGDAVAGDPFTVLERQLEAHRAPIPANLPVPFAGGAVGFLGYELGQVLERLPARHGDDTGLPDMAFGLYDTVIVFDDRDRRGWILSSGFPEHGPIRRRLRAARRLQSFADTLAAAPPALPPPRSATAPWRPEIARDDYCHRVDRVLEYIRAGDIFQANFTGRFLADRPEGLSVLDLYRRLLALSPAPFAACLSLPGGAGLASASPERFIRLHADGRMEARPIKGTRPRGATAQEDDALARELERSIKDRAENLMITDLLRNDIGRVARIGSVTVPVLCGVERFASVHHLVSVVEGRLKPGLGPVDLLRATFPGGSITGAPKIRAMEIIDELEVSRRGAYCGSVAWIGFDGAMDSSIVIRTLTVTADRVIAQAGGGIVADSDPGREHDEMMVKIRPLLRALDGGRSQPSG</sequence>
<dbReference type="Pfam" id="PF04715">
    <property type="entry name" value="Anth_synt_I_N"/>
    <property type="match status" value="1"/>
</dbReference>
<proteinExistence type="predicted"/>
<dbReference type="PRINTS" id="PR00095">
    <property type="entry name" value="ANTSNTHASEI"/>
</dbReference>
<keyword evidence="2 5" id="KW-0808">Transferase</keyword>
<evidence type="ECO:0000313" key="6">
    <source>
        <dbReference type="Proteomes" id="UP000652760"/>
    </source>
</evidence>
<feature type="domain" description="Anthranilate synthase component I N-terminal" evidence="4">
    <location>
        <begin position="36"/>
        <end position="166"/>
    </location>
</feature>
<dbReference type="PANTHER" id="PTHR11236">
    <property type="entry name" value="AMINOBENZOATE/ANTHRANILATE SYNTHASE"/>
    <property type="match status" value="1"/>
</dbReference>
<name>A0ABS1FHR9_9PROT</name>
<dbReference type="InterPro" id="IPR006805">
    <property type="entry name" value="Anth_synth_I_N"/>
</dbReference>
<dbReference type="RefSeq" id="WP_200199395.1">
    <property type="nucleotide sequence ID" value="NZ_JAENHM010000090.1"/>
</dbReference>
<accession>A0ABS1FHR9</accession>
<keyword evidence="5" id="KW-0032">Aminotransferase</keyword>
<comment type="caution">
    <text evidence="5">The sequence shown here is derived from an EMBL/GenBank/DDBJ whole genome shotgun (WGS) entry which is preliminary data.</text>
</comment>
<dbReference type="InterPro" id="IPR015890">
    <property type="entry name" value="Chorismate_C"/>
</dbReference>
<dbReference type="EMBL" id="JAENHM010000090">
    <property type="protein sequence ID" value="MBK1842732.1"/>
    <property type="molecule type" value="Genomic_DNA"/>
</dbReference>
<dbReference type="InterPro" id="IPR005801">
    <property type="entry name" value="ADC_synthase"/>
</dbReference>
<evidence type="ECO:0000313" key="5">
    <source>
        <dbReference type="EMBL" id="MBK1842732.1"/>
    </source>
</evidence>
<dbReference type="InterPro" id="IPR019999">
    <property type="entry name" value="Anth_synth_I-like"/>
</dbReference>
<dbReference type="Pfam" id="PF00425">
    <property type="entry name" value="Chorismate_bind"/>
    <property type="match status" value="1"/>
</dbReference>
<organism evidence="5 6">
    <name type="scientific">Azospirillum endophyticum</name>
    <dbReference type="NCBI Taxonomy" id="2800326"/>
    <lineage>
        <taxon>Bacteria</taxon>
        <taxon>Pseudomonadati</taxon>
        <taxon>Pseudomonadota</taxon>
        <taxon>Alphaproteobacteria</taxon>
        <taxon>Rhodospirillales</taxon>
        <taxon>Azospirillaceae</taxon>
        <taxon>Azospirillum</taxon>
    </lineage>
</organism>
<dbReference type="Proteomes" id="UP000652760">
    <property type="component" value="Unassembled WGS sequence"/>
</dbReference>